<dbReference type="Proteomes" id="UP000295325">
    <property type="component" value="Unassembled WGS sequence"/>
</dbReference>
<dbReference type="OrthoDB" id="10017834at2"/>
<reference evidence="2 3" key="1">
    <citation type="submission" date="2019-03" db="EMBL/GenBank/DDBJ databases">
        <title>Genomic Encyclopedia of Type Strains, Phase IV (KMG-IV): sequencing the most valuable type-strain genomes for metagenomic binning, comparative biology and taxonomic classification.</title>
        <authorList>
            <person name="Goeker M."/>
        </authorList>
    </citation>
    <scope>NUCLEOTIDE SEQUENCE [LARGE SCALE GENOMIC DNA]</scope>
    <source>
        <strain evidence="2 3">DSM 24455</strain>
    </source>
</reference>
<evidence type="ECO:0000313" key="2">
    <source>
        <dbReference type="EMBL" id="TDT62404.1"/>
    </source>
</evidence>
<organism evidence="2 3">
    <name type="scientific">Fonticella tunisiensis</name>
    <dbReference type="NCBI Taxonomy" id="1096341"/>
    <lineage>
        <taxon>Bacteria</taxon>
        <taxon>Bacillati</taxon>
        <taxon>Bacillota</taxon>
        <taxon>Clostridia</taxon>
        <taxon>Eubacteriales</taxon>
        <taxon>Clostridiaceae</taxon>
        <taxon>Fonticella</taxon>
    </lineage>
</organism>
<feature type="transmembrane region" description="Helical" evidence="1">
    <location>
        <begin position="6"/>
        <end position="24"/>
    </location>
</feature>
<sequence>MKRTLNIWLVVIITFITLVAIFTFRSDNPSYETLSIDDESQKEYEKPEGTGYIFDDFNRNLNIPMNNAGTGQNR</sequence>
<keyword evidence="1" id="KW-0812">Transmembrane</keyword>
<accession>A0A4R7KS22</accession>
<keyword evidence="3" id="KW-1185">Reference proteome</keyword>
<protein>
    <submittedName>
        <fullName evidence="2">Uncharacterized protein</fullName>
    </submittedName>
</protein>
<comment type="caution">
    <text evidence="2">The sequence shown here is derived from an EMBL/GenBank/DDBJ whole genome shotgun (WGS) entry which is preliminary data.</text>
</comment>
<name>A0A4R7KS22_9CLOT</name>
<proteinExistence type="predicted"/>
<dbReference type="RefSeq" id="WP_133627402.1">
    <property type="nucleotide sequence ID" value="NZ_SOAZ01000004.1"/>
</dbReference>
<evidence type="ECO:0000313" key="3">
    <source>
        <dbReference type="Proteomes" id="UP000295325"/>
    </source>
</evidence>
<keyword evidence="1" id="KW-0472">Membrane</keyword>
<dbReference type="AlphaFoldDB" id="A0A4R7KS22"/>
<gene>
    <name evidence="2" type="ORF">EDD71_104129</name>
</gene>
<dbReference type="EMBL" id="SOAZ01000004">
    <property type="protein sequence ID" value="TDT62404.1"/>
    <property type="molecule type" value="Genomic_DNA"/>
</dbReference>
<keyword evidence="1" id="KW-1133">Transmembrane helix</keyword>
<evidence type="ECO:0000256" key="1">
    <source>
        <dbReference type="SAM" id="Phobius"/>
    </source>
</evidence>